<reference evidence="3" key="1">
    <citation type="submission" date="2008-03" db="EMBL/GenBank/DDBJ databases">
        <title>Complete sequence of chromosome of Beijerinckia indica subsp. indica ATCC 9039.</title>
        <authorList>
            <consortium name="US DOE Joint Genome Institute"/>
            <person name="Copeland A."/>
            <person name="Lucas S."/>
            <person name="Lapidus A."/>
            <person name="Glavina del Rio T."/>
            <person name="Dalin E."/>
            <person name="Tice H."/>
            <person name="Bruce D."/>
            <person name="Goodwin L."/>
            <person name="Pitluck S."/>
            <person name="LaButti K."/>
            <person name="Schmutz J."/>
            <person name="Larimer F."/>
            <person name="Land M."/>
            <person name="Hauser L."/>
            <person name="Kyrpides N."/>
            <person name="Mikhailova N."/>
            <person name="Dunfield P.F."/>
            <person name="Dedysh S.N."/>
            <person name="Liesack W."/>
            <person name="Saw J.H."/>
            <person name="Alam M."/>
            <person name="Chen Y."/>
            <person name="Murrell J.C."/>
            <person name="Richardson P."/>
        </authorList>
    </citation>
    <scope>NUCLEOTIDE SEQUENCE [LARGE SCALE GENOMIC DNA]</scope>
    <source>
        <strain evidence="3">ATCC 9039 / DSM 1715 / NCIMB 8712</strain>
    </source>
</reference>
<feature type="domain" description="Rhodanese" evidence="1">
    <location>
        <begin position="22"/>
        <end position="112"/>
    </location>
</feature>
<dbReference type="InterPro" id="IPR001763">
    <property type="entry name" value="Rhodanese-like_dom"/>
</dbReference>
<dbReference type="HOGENOM" id="CLU_089574_6_3_5"/>
<dbReference type="OrthoDB" id="9807812at2"/>
<dbReference type="eggNOG" id="COG0607">
    <property type="taxonomic scope" value="Bacteria"/>
</dbReference>
<reference evidence="2 3" key="2">
    <citation type="journal article" date="2010" name="J. Bacteriol.">
        <title>Complete genome sequence of Beijerinckia indica subsp. indica.</title>
        <authorList>
            <person name="Tamas I."/>
            <person name="Dedysh S.N."/>
            <person name="Liesack W."/>
            <person name="Stott M.B."/>
            <person name="Alam M."/>
            <person name="Murrell J.C."/>
            <person name="Dunfield P.F."/>
        </authorList>
    </citation>
    <scope>NUCLEOTIDE SEQUENCE [LARGE SCALE GENOMIC DNA]</scope>
    <source>
        <strain evidence="3">ATCC 9039 / DSM 1715 / NCIMB 8712</strain>
    </source>
</reference>
<organism evidence="2 3">
    <name type="scientific">Beijerinckia indica subsp. indica (strain ATCC 9039 / DSM 1715 / NCIMB 8712)</name>
    <dbReference type="NCBI Taxonomy" id="395963"/>
    <lineage>
        <taxon>Bacteria</taxon>
        <taxon>Pseudomonadati</taxon>
        <taxon>Pseudomonadota</taxon>
        <taxon>Alphaproteobacteria</taxon>
        <taxon>Hyphomicrobiales</taxon>
        <taxon>Beijerinckiaceae</taxon>
        <taxon>Beijerinckia</taxon>
    </lineage>
</organism>
<dbReference type="Gene3D" id="3.40.250.10">
    <property type="entry name" value="Rhodanese-like domain"/>
    <property type="match status" value="1"/>
</dbReference>
<dbReference type="STRING" id="395963.Bind_1330"/>
<evidence type="ECO:0000313" key="3">
    <source>
        <dbReference type="Proteomes" id="UP000001695"/>
    </source>
</evidence>
<dbReference type="PANTHER" id="PTHR44086:SF10">
    <property type="entry name" value="THIOSULFATE SULFURTRANSFERASE_RHODANESE-LIKE DOMAIN-CONTAINING PROTEIN 3"/>
    <property type="match status" value="1"/>
</dbReference>
<dbReference type="GO" id="GO:0004792">
    <property type="term" value="F:thiosulfate-cyanide sulfurtransferase activity"/>
    <property type="evidence" value="ECO:0007669"/>
    <property type="project" value="TreeGrafter"/>
</dbReference>
<dbReference type="InterPro" id="IPR036873">
    <property type="entry name" value="Rhodanese-like_dom_sf"/>
</dbReference>
<evidence type="ECO:0000313" key="2">
    <source>
        <dbReference type="EMBL" id="ACB94970.1"/>
    </source>
</evidence>
<dbReference type="PANTHER" id="PTHR44086">
    <property type="entry name" value="THIOSULFATE SULFURTRANSFERASE RDL2, MITOCHONDRIAL-RELATED"/>
    <property type="match status" value="1"/>
</dbReference>
<dbReference type="CDD" id="cd00158">
    <property type="entry name" value="RHOD"/>
    <property type="match status" value="1"/>
</dbReference>
<evidence type="ECO:0000259" key="1">
    <source>
        <dbReference type="PROSITE" id="PS50206"/>
    </source>
</evidence>
<dbReference type="EMBL" id="CP001016">
    <property type="protein sequence ID" value="ACB94970.1"/>
    <property type="molecule type" value="Genomic_DNA"/>
</dbReference>
<dbReference type="RefSeq" id="WP_012384327.1">
    <property type="nucleotide sequence ID" value="NC_010581.1"/>
</dbReference>
<proteinExistence type="predicted"/>
<dbReference type="SMART" id="SM00450">
    <property type="entry name" value="RHOD"/>
    <property type="match status" value="1"/>
</dbReference>
<dbReference type="PROSITE" id="PS50206">
    <property type="entry name" value="RHODANESE_3"/>
    <property type="match status" value="1"/>
</dbReference>
<keyword evidence="3" id="KW-1185">Reference proteome</keyword>
<sequence length="112" mass="11663">MAGPAPKVVENVSIDELKKGLGDHSIILVDVREPNEYAEGHIPGATLNALQKFDVSALPHAGPGQRVVLACRAGGRSLTALGLAQAAGRDDIKAHYPGGFQAWAQAGETVEK</sequence>
<protein>
    <submittedName>
        <fullName evidence="2">Rhodanese domain protein</fullName>
    </submittedName>
</protein>
<dbReference type="KEGG" id="bid:Bind_1330"/>
<dbReference type="Pfam" id="PF00581">
    <property type="entry name" value="Rhodanese"/>
    <property type="match status" value="1"/>
</dbReference>
<gene>
    <name evidence="2" type="ordered locus">Bind_1330</name>
</gene>
<dbReference type="Proteomes" id="UP000001695">
    <property type="component" value="Chromosome"/>
</dbReference>
<accession>B2IK38</accession>
<name>B2IK38_BEII9</name>
<dbReference type="SUPFAM" id="SSF52821">
    <property type="entry name" value="Rhodanese/Cell cycle control phosphatase"/>
    <property type="match status" value="1"/>
</dbReference>
<dbReference type="AlphaFoldDB" id="B2IK38"/>